<feature type="signal peptide" evidence="1">
    <location>
        <begin position="1"/>
        <end position="16"/>
    </location>
</feature>
<protein>
    <submittedName>
        <fullName evidence="3">Uncharacterized protein</fullName>
    </submittedName>
</protein>
<proteinExistence type="predicted"/>
<accession>A0A1I7XW33</accession>
<dbReference type="AlphaFoldDB" id="A0A1I7XW33"/>
<organism evidence="2 3">
    <name type="scientific">Steinernema glaseri</name>
    <dbReference type="NCBI Taxonomy" id="37863"/>
    <lineage>
        <taxon>Eukaryota</taxon>
        <taxon>Metazoa</taxon>
        <taxon>Ecdysozoa</taxon>
        <taxon>Nematoda</taxon>
        <taxon>Chromadorea</taxon>
        <taxon>Rhabditida</taxon>
        <taxon>Tylenchina</taxon>
        <taxon>Panagrolaimomorpha</taxon>
        <taxon>Strongyloidoidea</taxon>
        <taxon>Steinernematidae</taxon>
        <taxon>Steinernema</taxon>
    </lineage>
</organism>
<evidence type="ECO:0000313" key="3">
    <source>
        <dbReference type="WBParaSite" id="L893_g10047.t1"/>
    </source>
</evidence>
<keyword evidence="2" id="KW-1185">Reference proteome</keyword>
<dbReference type="Proteomes" id="UP000095287">
    <property type="component" value="Unplaced"/>
</dbReference>
<feature type="chain" id="PRO_5009311520" evidence="1">
    <location>
        <begin position="17"/>
        <end position="188"/>
    </location>
</feature>
<sequence length="188" mass="20751">MKLLVSCALLATAIHAFPLGAPVGNYPGALYAQPPSPYYAPAYGYGPARYAPLEYGYGSQEYPMYLDDRGFKKGGIFEKLGKALLGKKAFGAAKTLVRLGKRKLKKIKKYMDEDQEFKSGHFKPLEEESDLSNFEPAEASFPLTTKGEFLQEASVPAYKDGRGFKRGHFLDKLIQKFVGGFLGGMKDD</sequence>
<name>A0A1I7XW33_9BILA</name>
<keyword evidence="1" id="KW-0732">Signal</keyword>
<evidence type="ECO:0000313" key="2">
    <source>
        <dbReference type="Proteomes" id="UP000095287"/>
    </source>
</evidence>
<reference evidence="3" key="1">
    <citation type="submission" date="2016-11" db="UniProtKB">
        <authorList>
            <consortium name="WormBaseParasite"/>
        </authorList>
    </citation>
    <scope>IDENTIFICATION</scope>
</reference>
<dbReference type="WBParaSite" id="L893_g10047.t1">
    <property type="protein sequence ID" value="L893_g10047.t1"/>
    <property type="gene ID" value="L893_g10047"/>
</dbReference>
<evidence type="ECO:0000256" key="1">
    <source>
        <dbReference type="SAM" id="SignalP"/>
    </source>
</evidence>